<dbReference type="Proteomes" id="UP001369815">
    <property type="component" value="Unassembled WGS sequence"/>
</dbReference>
<proteinExistence type="predicted"/>
<comment type="caution">
    <text evidence="1">The sequence shown here is derived from an EMBL/GenBank/DDBJ whole genome shotgun (WGS) entry which is preliminary data.</text>
</comment>
<dbReference type="PANTHER" id="PTHR42085:SF6">
    <property type="entry name" value="F-BOX DOMAIN-CONTAINING PROTEIN"/>
    <property type="match status" value="1"/>
</dbReference>
<name>A0AAX6MTN5_9PEZI</name>
<reference evidence="1 2" key="1">
    <citation type="journal article" date="2024" name="Front Chem Biol">
        <title>Unveiling the potential of Daldinia eschscholtzii MFLUCC 19-0629 through bioactivity and bioinformatics studies for enhanced sustainable agriculture production.</title>
        <authorList>
            <person name="Brooks S."/>
            <person name="Weaver J.A."/>
            <person name="Klomchit A."/>
            <person name="Alharthi S.A."/>
            <person name="Onlamun T."/>
            <person name="Nurani R."/>
            <person name="Vong T.K."/>
            <person name="Alberti F."/>
            <person name="Greco C."/>
        </authorList>
    </citation>
    <scope>NUCLEOTIDE SEQUENCE [LARGE SCALE GENOMIC DNA]</scope>
    <source>
        <strain evidence="1">MFLUCC 19-0629</strain>
    </source>
</reference>
<evidence type="ECO:0000313" key="2">
    <source>
        <dbReference type="Proteomes" id="UP001369815"/>
    </source>
</evidence>
<sequence>MLSPSFPTGETSKFINLPNTIRHLVYRYWKAAIGRVAPHIKPRRLELALICDCEPGRVNAASLILAPLQQLPVLRRCHIRLGCKPNRQFRQLAWSAAERAVGLVPPSSFHFLRLPPEVRIKILEYTDLVTPFNKVRWNPGAGYYTFRECDSRKYGPPYCHPNDHRACVLSKDAGKGCLTCPHGDSRVRYGPESHCWRCFHYACQFYDCERRSTAGDQTYTGCFCSRRHAAYSPLCQCWAPPTAFFLVSRAFREDAEAVFFAHNHFVVRTFCYYIRPSSLVGNTTLPPKRYPGCEFLSTIPVGAIRHLRSLEIIFDDQGRLTRYTQPPLRPFNSIKDRLGLHFLQIIALLLPARGRRMGIVAAEKGVDYVGDLADKYLWPLSRVDLVSRTRTLIVEIIDVVPDIFYYLRSPSNEFPIHIQGRLLYSNSHTARLITGTTGGPRSELGNDISGTHNRQLIEGFCLYGDITYPEFDI</sequence>
<protein>
    <submittedName>
        <fullName evidence="1">Uncharacterized protein</fullName>
    </submittedName>
</protein>
<keyword evidence="2" id="KW-1185">Reference proteome</keyword>
<dbReference type="PANTHER" id="PTHR42085">
    <property type="entry name" value="F-BOX DOMAIN-CONTAINING PROTEIN"/>
    <property type="match status" value="1"/>
</dbReference>
<accession>A0AAX6MTN5</accession>
<gene>
    <name evidence="1" type="ORF">Daesc_003655</name>
</gene>
<dbReference type="EMBL" id="JBANMG010000003">
    <property type="protein sequence ID" value="KAK6956008.1"/>
    <property type="molecule type" value="Genomic_DNA"/>
</dbReference>
<dbReference type="AlphaFoldDB" id="A0AAX6MTN5"/>
<dbReference type="InterPro" id="IPR038883">
    <property type="entry name" value="AN11006-like"/>
</dbReference>
<organism evidence="1 2">
    <name type="scientific">Daldinia eschscholtzii</name>
    <dbReference type="NCBI Taxonomy" id="292717"/>
    <lineage>
        <taxon>Eukaryota</taxon>
        <taxon>Fungi</taxon>
        <taxon>Dikarya</taxon>
        <taxon>Ascomycota</taxon>
        <taxon>Pezizomycotina</taxon>
        <taxon>Sordariomycetes</taxon>
        <taxon>Xylariomycetidae</taxon>
        <taxon>Xylariales</taxon>
        <taxon>Hypoxylaceae</taxon>
        <taxon>Daldinia</taxon>
    </lineage>
</organism>
<evidence type="ECO:0000313" key="1">
    <source>
        <dbReference type="EMBL" id="KAK6956008.1"/>
    </source>
</evidence>